<keyword evidence="3" id="KW-0732">Signal</keyword>
<dbReference type="GO" id="GO:0008233">
    <property type="term" value="F:peptidase activity"/>
    <property type="evidence" value="ECO:0007669"/>
    <property type="project" value="InterPro"/>
</dbReference>
<dbReference type="SUPFAM" id="SSF53474">
    <property type="entry name" value="alpha/beta-Hydrolases"/>
    <property type="match status" value="1"/>
</dbReference>
<dbReference type="GO" id="GO:0016020">
    <property type="term" value="C:membrane"/>
    <property type="evidence" value="ECO:0007669"/>
    <property type="project" value="TreeGrafter"/>
</dbReference>
<name>A0A7G9ST00_9GAMM</name>
<protein>
    <submittedName>
        <fullName evidence="5">Alpha/beta hydrolase</fullName>
    </submittedName>
</protein>
<dbReference type="PRINTS" id="PR00793">
    <property type="entry name" value="PROAMNOPTASE"/>
</dbReference>
<dbReference type="Gene3D" id="3.40.50.1820">
    <property type="entry name" value="alpha/beta hydrolase"/>
    <property type="match status" value="1"/>
</dbReference>
<dbReference type="InterPro" id="IPR050266">
    <property type="entry name" value="AB_hydrolase_sf"/>
</dbReference>
<keyword evidence="6" id="KW-1185">Reference proteome</keyword>
<proteinExistence type="inferred from homology"/>
<keyword evidence="2 5" id="KW-0378">Hydrolase</keyword>
<evidence type="ECO:0000256" key="2">
    <source>
        <dbReference type="ARBA" id="ARBA00022801"/>
    </source>
</evidence>
<dbReference type="Proteomes" id="UP000515804">
    <property type="component" value="Chromosome"/>
</dbReference>
<feature type="domain" description="AB hydrolase-1" evidence="4">
    <location>
        <begin position="97"/>
        <end position="456"/>
    </location>
</feature>
<dbReference type="EMBL" id="CP060719">
    <property type="protein sequence ID" value="QNN70975.1"/>
    <property type="molecule type" value="Genomic_DNA"/>
</dbReference>
<dbReference type="InterPro" id="IPR029058">
    <property type="entry name" value="AB_hydrolase_fold"/>
</dbReference>
<reference evidence="5 6" key="1">
    <citation type="submission" date="2020-08" db="EMBL/GenBank/DDBJ databases">
        <title>Genome sequence of Thermomonas carbonis KCTC 42013T.</title>
        <authorList>
            <person name="Hyun D.-W."/>
            <person name="Bae J.-W."/>
        </authorList>
    </citation>
    <scope>NUCLEOTIDE SEQUENCE [LARGE SCALE GENOMIC DNA]</scope>
    <source>
        <strain evidence="5 6">KCTC 42013</strain>
    </source>
</reference>
<evidence type="ECO:0000256" key="1">
    <source>
        <dbReference type="ARBA" id="ARBA00010088"/>
    </source>
</evidence>
<dbReference type="AlphaFoldDB" id="A0A7G9ST00"/>
<dbReference type="Pfam" id="PF00561">
    <property type="entry name" value="Abhydrolase_1"/>
    <property type="match status" value="1"/>
</dbReference>
<dbReference type="PROSITE" id="PS51257">
    <property type="entry name" value="PROKAR_LIPOPROTEIN"/>
    <property type="match status" value="1"/>
</dbReference>
<dbReference type="RefSeq" id="WP_187553490.1">
    <property type="nucleotide sequence ID" value="NZ_BMZL01000001.1"/>
</dbReference>
<dbReference type="InterPro" id="IPR000073">
    <property type="entry name" value="AB_hydrolase_1"/>
</dbReference>
<feature type="chain" id="PRO_5028882667" evidence="3">
    <location>
        <begin position="25"/>
        <end position="500"/>
    </location>
</feature>
<dbReference type="PANTHER" id="PTHR43798">
    <property type="entry name" value="MONOACYLGLYCEROL LIPASE"/>
    <property type="match status" value="1"/>
</dbReference>
<dbReference type="GO" id="GO:0006508">
    <property type="term" value="P:proteolysis"/>
    <property type="evidence" value="ECO:0007669"/>
    <property type="project" value="InterPro"/>
</dbReference>
<evidence type="ECO:0000259" key="4">
    <source>
        <dbReference type="Pfam" id="PF00561"/>
    </source>
</evidence>
<gene>
    <name evidence="5" type="ORF">H9L16_05185</name>
</gene>
<comment type="similarity">
    <text evidence="1">Belongs to the peptidase S33 family.</text>
</comment>
<evidence type="ECO:0000313" key="6">
    <source>
        <dbReference type="Proteomes" id="UP000515804"/>
    </source>
</evidence>
<evidence type="ECO:0000313" key="5">
    <source>
        <dbReference type="EMBL" id="QNN70975.1"/>
    </source>
</evidence>
<dbReference type="PANTHER" id="PTHR43798:SF27">
    <property type="entry name" value="HYDROLASE ALPHA_BETA HYDROLASE FOLD FAMILY"/>
    <property type="match status" value="1"/>
</dbReference>
<dbReference type="KEGG" id="tcn:H9L16_05185"/>
<accession>A0A7G9ST00</accession>
<feature type="signal peptide" evidence="3">
    <location>
        <begin position="1"/>
        <end position="24"/>
    </location>
</feature>
<evidence type="ECO:0000256" key="3">
    <source>
        <dbReference type="SAM" id="SignalP"/>
    </source>
</evidence>
<sequence>MTTRPLMLALAIAASLAAGCSQQAAPKPAEEGTLRTLGSLQFKPCSLASPSPHGQPLEAQCTTLAVPEDRSTPGGRTIALNIAWIPPRNTSDPAGDPVFFLAGGPGQAAVATFPMLAPAFKDVMKDRGIVLVDQRGTGKSNPLNCKSEDGEGSSTDPAAARAWIEGCIAELSGKADLRRYTTTDAVADLDAVRKAIGADAINLVGVSYGTRMAQQYALRHPQHVRTITLDSPVPNTLGLGNIFAGNLDSALQAQFTLCKENPACKQRMGDPRAELQAVLTRLRANPVPVTYRDGSTGEELTETLTADHVAGLVRMYAYMPAVGALLPQLIREASQGRYANLMALAKMMQSDMQESMAMGMQMSVICTEDAASMVVRDEDADTVLGNRMVEAMAAMCEAWPKGDKPADFNTALKGDLPVLVLTGEFDPVTPPKYGEEVAKGLPKSRWLDLKGQGHNVIGAGCMPKLFAQFIEQADAKALDAKCLDKLAYVPPFTSYNGWEP</sequence>
<organism evidence="5 6">
    <name type="scientific">Thermomonas carbonis</name>
    <dbReference type="NCBI Taxonomy" id="1463158"/>
    <lineage>
        <taxon>Bacteria</taxon>
        <taxon>Pseudomonadati</taxon>
        <taxon>Pseudomonadota</taxon>
        <taxon>Gammaproteobacteria</taxon>
        <taxon>Lysobacterales</taxon>
        <taxon>Lysobacteraceae</taxon>
        <taxon>Thermomonas</taxon>
    </lineage>
</organism>
<dbReference type="InterPro" id="IPR002410">
    <property type="entry name" value="Peptidase_S33"/>
</dbReference>